<keyword evidence="3" id="KW-0808">Transferase</keyword>
<keyword evidence="4" id="KW-0812">Transmembrane</keyword>
<gene>
    <name evidence="6" type="primary">LOC110975578</name>
</gene>
<evidence type="ECO:0000256" key="3">
    <source>
        <dbReference type="ARBA" id="ARBA00022679"/>
    </source>
</evidence>
<comment type="similarity">
    <text evidence="1">Belongs to the UDP-glycosyltransferase family.</text>
</comment>
<sequence>MIDLSFPYPSRAGLPVNPSYIPDIDLELTDRMTILQRVKNVLAHYYHSYFSPRSGIIPIDLCDELKVKYNIRPEIIPSVPDSKEKLAPPWKAMREEIGKNEALWNGLPIVGMPFLLDQGENINRIEAQGAGLRLDITTLTQETLSGTIRRVMEEPRFRENAQRISKIMRDLQGTENPIDNMVRWILHVTRLGGEHLRPAVMELNVVQRYLLDVYLLIGVVVVAIFGVSVSGCRFGWKCLFDKGKDGKYKKE</sequence>
<dbReference type="AlphaFoldDB" id="A0A8B7XV06"/>
<keyword evidence="4" id="KW-1133">Transmembrane helix</keyword>
<dbReference type="GO" id="GO:0008194">
    <property type="term" value="F:UDP-glycosyltransferase activity"/>
    <property type="evidence" value="ECO:0007669"/>
    <property type="project" value="InterPro"/>
</dbReference>
<dbReference type="SUPFAM" id="SSF53756">
    <property type="entry name" value="UDP-Glycosyltransferase/glycogen phosphorylase"/>
    <property type="match status" value="1"/>
</dbReference>
<evidence type="ECO:0000256" key="2">
    <source>
        <dbReference type="ARBA" id="ARBA00022676"/>
    </source>
</evidence>
<feature type="transmembrane region" description="Helical" evidence="4">
    <location>
        <begin position="213"/>
        <end position="236"/>
    </location>
</feature>
<dbReference type="PANTHER" id="PTHR48043:SF145">
    <property type="entry name" value="FI06409P-RELATED"/>
    <property type="match status" value="1"/>
</dbReference>
<protein>
    <submittedName>
        <fullName evidence="6">UDP-glucuronosyltransferase 2B31-like</fullName>
    </submittedName>
</protein>
<dbReference type="OrthoDB" id="5835829at2759"/>
<accession>A0A8B7XV06</accession>
<dbReference type="Gene3D" id="3.40.50.2000">
    <property type="entry name" value="Glycogen Phosphorylase B"/>
    <property type="match status" value="1"/>
</dbReference>
<dbReference type="RefSeq" id="XP_022083855.1">
    <property type="nucleotide sequence ID" value="XM_022228163.1"/>
</dbReference>
<dbReference type="Proteomes" id="UP000694845">
    <property type="component" value="Unplaced"/>
</dbReference>
<reference evidence="6" key="1">
    <citation type="submission" date="2025-08" db="UniProtKB">
        <authorList>
            <consortium name="RefSeq"/>
        </authorList>
    </citation>
    <scope>IDENTIFICATION</scope>
</reference>
<keyword evidence="5" id="KW-1185">Reference proteome</keyword>
<dbReference type="Pfam" id="PF00201">
    <property type="entry name" value="UDPGT"/>
    <property type="match status" value="2"/>
</dbReference>
<evidence type="ECO:0000313" key="5">
    <source>
        <dbReference type="Proteomes" id="UP000694845"/>
    </source>
</evidence>
<name>A0A8B7XV06_ACAPL</name>
<dbReference type="InterPro" id="IPR002213">
    <property type="entry name" value="UDP_glucos_trans"/>
</dbReference>
<keyword evidence="4" id="KW-0472">Membrane</keyword>
<organism evidence="5 6">
    <name type="scientific">Acanthaster planci</name>
    <name type="common">Crown-of-thorns starfish</name>
    <dbReference type="NCBI Taxonomy" id="133434"/>
    <lineage>
        <taxon>Eukaryota</taxon>
        <taxon>Metazoa</taxon>
        <taxon>Echinodermata</taxon>
        <taxon>Eleutherozoa</taxon>
        <taxon>Asterozoa</taxon>
        <taxon>Asteroidea</taxon>
        <taxon>Valvatacea</taxon>
        <taxon>Valvatida</taxon>
        <taxon>Acanthasteridae</taxon>
        <taxon>Acanthaster</taxon>
    </lineage>
</organism>
<evidence type="ECO:0000313" key="6">
    <source>
        <dbReference type="RefSeq" id="XP_022083855.1"/>
    </source>
</evidence>
<keyword evidence="2" id="KW-0328">Glycosyltransferase</keyword>
<proteinExistence type="inferred from homology"/>
<evidence type="ECO:0000256" key="1">
    <source>
        <dbReference type="ARBA" id="ARBA00009995"/>
    </source>
</evidence>
<dbReference type="KEGG" id="aplc:110975578"/>
<dbReference type="InterPro" id="IPR050271">
    <property type="entry name" value="UDP-glycosyltransferase"/>
</dbReference>
<evidence type="ECO:0000256" key="4">
    <source>
        <dbReference type="SAM" id="Phobius"/>
    </source>
</evidence>
<dbReference type="PANTHER" id="PTHR48043">
    <property type="entry name" value="EG:EG0003.4 PROTEIN-RELATED"/>
    <property type="match status" value="1"/>
</dbReference>
<dbReference type="GeneID" id="110975578"/>